<dbReference type="GO" id="GO:0006506">
    <property type="term" value="P:GPI anchor biosynthetic process"/>
    <property type="evidence" value="ECO:0007669"/>
    <property type="project" value="TreeGrafter"/>
</dbReference>
<dbReference type="STRING" id="1217799.DEALK_16200"/>
<reference evidence="3 4" key="1">
    <citation type="submission" date="2015-06" db="EMBL/GenBank/DDBJ databases">
        <title>Genome sequence of the organohalide-respiring Dehalogenimonas alkenigignens type strain (IP3-3T).</title>
        <authorList>
            <person name="Key T.A."/>
            <person name="Richmond D.P."/>
            <person name="Bowman K.S."/>
            <person name="Cho Y.-J."/>
            <person name="Chun J."/>
            <person name="da Costa M.S."/>
            <person name="Rainey F.A."/>
            <person name="Moe W.M."/>
        </authorList>
    </citation>
    <scope>NUCLEOTIDE SEQUENCE [LARGE SCALE GENOMIC DNA]</scope>
    <source>
        <strain evidence="3 4">IP3-3</strain>
    </source>
</reference>
<feature type="transmembrane region" description="Helical" evidence="1">
    <location>
        <begin position="289"/>
        <end position="312"/>
    </location>
</feature>
<dbReference type="InterPro" id="IPR005135">
    <property type="entry name" value="Endo/exonuclease/phosphatase"/>
</dbReference>
<name>A0A0W0GJN8_9CHLR</name>
<feature type="transmembrane region" description="Helical" evidence="1">
    <location>
        <begin position="265"/>
        <end position="283"/>
    </location>
</feature>
<organism evidence="3 4">
    <name type="scientific">Dehalogenimonas alkenigignens</name>
    <dbReference type="NCBI Taxonomy" id="1217799"/>
    <lineage>
        <taxon>Bacteria</taxon>
        <taxon>Bacillati</taxon>
        <taxon>Chloroflexota</taxon>
        <taxon>Dehalococcoidia</taxon>
        <taxon>Dehalococcoidales</taxon>
        <taxon>Dehalococcoidaceae</taxon>
        <taxon>Dehalogenimonas</taxon>
    </lineage>
</organism>
<protein>
    <submittedName>
        <fullName evidence="3">Metal-dependent hydrolase</fullName>
    </submittedName>
</protein>
<evidence type="ECO:0000313" key="3">
    <source>
        <dbReference type="EMBL" id="KTB48773.1"/>
    </source>
</evidence>
<dbReference type="InterPro" id="IPR036691">
    <property type="entry name" value="Endo/exonu/phosph_ase_sf"/>
</dbReference>
<feature type="transmembrane region" description="Helical" evidence="1">
    <location>
        <begin position="387"/>
        <end position="405"/>
    </location>
</feature>
<feature type="transmembrane region" description="Helical" evidence="1">
    <location>
        <begin position="165"/>
        <end position="186"/>
    </location>
</feature>
<dbReference type="InterPro" id="IPR051916">
    <property type="entry name" value="GPI-anchor_lipid_remodeler"/>
</dbReference>
<keyword evidence="1" id="KW-1133">Transmembrane helix</keyword>
<dbReference type="SUPFAM" id="SSF56219">
    <property type="entry name" value="DNase I-like"/>
    <property type="match status" value="1"/>
</dbReference>
<evidence type="ECO:0000259" key="2">
    <source>
        <dbReference type="Pfam" id="PF03372"/>
    </source>
</evidence>
<dbReference type="Pfam" id="PF03372">
    <property type="entry name" value="Exo_endo_phos"/>
    <property type="match status" value="1"/>
</dbReference>
<dbReference type="EMBL" id="LFDV01000002">
    <property type="protein sequence ID" value="KTB48773.1"/>
    <property type="molecule type" value="Genomic_DNA"/>
</dbReference>
<sequence>MRRDEILAKLNVRLPEAVSAIALPALAVALGLQCIRVLISGLTWVLGDRFQLGAFQLGAIAFAVFGVAFLASLLRRKLGYRRVIAASLISLSASAIFVQIWPGDPIFGLIAAGAGTAAFTLFLPVYLDEVRRQEDAAIPLFAAGFLCGLVVDSLLSGAWGTYDPIWQQSAVPVLLTASQVAALMFATVKVWGEIPVSPPGPIRSRSGAWIIVGPFLFLQLLILQNIPSQSTLTGLNTATTYLWLIGAELAGVIGAFFLHTRHADATYLATLFSSGLLVTFAFFPFSTGVMGLALLLLAQVSACYLFFTVVLGMNNTQRGHTMNLSTANGVGMLLLAILILAYYAVYQIALPYENSMLVMVSAVLVSGGALTSLRYSKTRLRVNRKQWAVALLACAVALVPPAVHASTETQPAVPSDEGFPVKVLSYNLHNGFNYIGKLELEALALEIERSGADIVALQEISRGWLVNGRVDMLTWLAERLQMDYFFGPTTGPFWGNALFSRYPIISAQNHQLPSDGLPLQRGFISAKIRVGGENLQVIATHLHHVEEDTETRIGQLLALMAFFNPAERTIIMGDLNAEPSSTEIGLLRGLGIKDVIATIEPPPAYTFSAKDPFQRIDYIWVTPDITFSEPAILTSTASDHFGVMVTITK</sequence>
<feature type="transmembrane region" description="Helical" evidence="1">
    <location>
        <begin position="207"/>
        <end position="226"/>
    </location>
</feature>
<keyword evidence="3" id="KW-0378">Hydrolase</keyword>
<dbReference type="GO" id="GO:0016787">
    <property type="term" value="F:hydrolase activity"/>
    <property type="evidence" value="ECO:0007669"/>
    <property type="project" value="UniProtKB-KW"/>
</dbReference>
<dbReference type="PANTHER" id="PTHR14859:SF1">
    <property type="entry name" value="PGAP2-INTERACTING PROTEIN"/>
    <property type="match status" value="1"/>
</dbReference>
<feature type="transmembrane region" description="Helical" evidence="1">
    <location>
        <begin position="106"/>
        <end position="126"/>
    </location>
</feature>
<feature type="transmembrane region" description="Helical" evidence="1">
    <location>
        <begin position="138"/>
        <end position="159"/>
    </location>
</feature>
<feature type="transmembrane region" description="Helical" evidence="1">
    <location>
        <begin position="356"/>
        <end position="375"/>
    </location>
</feature>
<gene>
    <name evidence="3" type="ORF">DEALK_16200</name>
</gene>
<dbReference type="Proteomes" id="UP000053947">
    <property type="component" value="Unassembled WGS sequence"/>
</dbReference>
<feature type="transmembrane region" description="Helical" evidence="1">
    <location>
        <begin position="52"/>
        <end position="71"/>
    </location>
</feature>
<keyword evidence="4" id="KW-1185">Reference proteome</keyword>
<comment type="caution">
    <text evidence="3">The sequence shown here is derived from an EMBL/GenBank/DDBJ whole genome shotgun (WGS) entry which is preliminary data.</text>
</comment>
<evidence type="ECO:0000256" key="1">
    <source>
        <dbReference type="SAM" id="Phobius"/>
    </source>
</evidence>
<dbReference type="OrthoDB" id="155529at2"/>
<feature type="domain" description="Endonuclease/exonuclease/phosphatase" evidence="2">
    <location>
        <begin position="424"/>
        <end position="640"/>
    </location>
</feature>
<feature type="transmembrane region" description="Helical" evidence="1">
    <location>
        <begin position="324"/>
        <end position="344"/>
    </location>
</feature>
<feature type="transmembrane region" description="Helical" evidence="1">
    <location>
        <begin position="21"/>
        <end position="46"/>
    </location>
</feature>
<dbReference type="RefSeq" id="WP_058439709.1">
    <property type="nucleotide sequence ID" value="NZ_KQ758903.1"/>
</dbReference>
<accession>A0A0W0GJN8</accession>
<keyword evidence="1" id="KW-0812">Transmembrane</keyword>
<dbReference type="GO" id="GO:0016020">
    <property type="term" value="C:membrane"/>
    <property type="evidence" value="ECO:0007669"/>
    <property type="project" value="GOC"/>
</dbReference>
<feature type="transmembrane region" description="Helical" evidence="1">
    <location>
        <begin position="83"/>
        <end position="100"/>
    </location>
</feature>
<evidence type="ECO:0000313" key="4">
    <source>
        <dbReference type="Proteomes" id="UP000053947"/>
    </source>
</evidence>
<feature type="transmembrane region" description="Helical" evidence="1">
    <location>
        <begin position="238"/>
        <end position="258"/>
    </location>
</feature>
<dbReference type="AlphaFoldDB" id="A0A0W0GJN8"/>
<proteinExistence type="predicted"/>
<keyword evidence="1" id="KW-0472">Membrane</keyword>
<dbReference type="PANTHER" id="PTHR14859">
    <property type="entry name" value="CALCOFLUOR WHITE HYPERSENSITIVE PROTEIN PRECURSOR"/>
    <property type="match status" value="1"/>
</dbReference>
<dbReference type="Gene3D" id="3.60.10.10">
    <property type="entry name" value="Endonuclease/exonuclease/phosphatase"/>
    <property type="match status" value="1"/>
</dbReference>